<dbReference type="GO" id="GO:1905786">
    <property type="term" value="P:positive regulation of anaphase-promoting complex-dependent catabolic process"/>
    <property type="evidence" value="ECO:0007669"/>
    <property type="project" value="TreeGrafter"/>
</dbReference>
<keyword evidence="5" id="KW-0498">Mitosis</keyword>
<dbReference type="InterPro" id="IPR033010">
    <property type="entry name" value="Cdc20/Fizzy"/>
</dbReference>
<dbReference type="PROSITE" id="PS50082">
    <property type="entry name" value="WD_REPEATS_2"/>
    <property type="match status" value="3"/>
</dbReference>
<dbReference type="SMART" id="SM00320">
    <property type="entry name" value="WD40"/>
    <property type="match status" value="5"/>
</dbReference>
<dbReference type="Pfam" id="PF24807">
    <property type="entry name" value="WD40_CDC20-Fz"/>
    <property type="match status" value="1"/>
</dbReference>
<evidence type="ECO:0000256" key="5">
    <source>
        <dbReference type="ARBA" id="ARBA00022776"/>
    </source>
</evidence>
<accession>A0A1E3PJW6</accession>
<gene>
    <name evidence="9" type="ORF">NADFUDRAFT_24171</name>
</gene>
<dbReference type="InterPro" id="IPR001680">
    <property type="entry name" value="WD40_rpt"/>
</dbReference>
<evidence type="ECO:0000256" key="2">
    <source>
        <dbReference type="ARBA" id="ARBA00022574"/>
    </source>
</evidence>
<evidence type="ECO:0000313" key="9">
    <source>
        <dbReference type="EMBL" id="ODQ65719.1"/>
    </source>
</evidence>
<evidence type="ECO:0000256" key="4">
    <source>
        <dbReference type="ARBA" id="ARBA00022737"/>
    </source>
</evidence>
<keyword evidence="2 7" id="KW-0853">WD repeat</keyword>
<evidence type="ECO:0000256" key="3">
    <source>
        <dbReference type="ARBA" id="ARBA00022618"/>
    </source>
</evidence>
<name>A0A1E3PJW6_9ASCO</name>
<dbReference type="OrthoDB" id="10263272at2759"/>
<dbReference type="PROSITE" id="PS50294">
    <property type="entry name" value="WD_REPEATS_REGION"/>
    <property type="match status" value="2"/>
</dbReference>
<evidence type="ECO:0000259" key="8">
    <source>
        <dbReference type="Pfam" id="PF24807"/>
    </source>
</evidence>
<comment type="similarity">
    <text evidence="1">Belongs to the WD repeat CDC20/Fizzy family.</text>
</comment>
<dbReference type="GO" id="GO:1990757">
    <property type="term" value="F:ubiquitin ligase activator activity"/>
    <property type="evidence" value="ECO:0007669"/>
    <property type="project" value="TreeGrafter"/>
</dbReference>
<protein>
    <submittedName>
        <fullName evidence="9">WD40 repeat-like protein</fullName>
    </submittedName>
</protein>
<feature type="repeat" description="WD" evidence="7">
    <location>
        <begin position="332"/>
        <end position="365"/>
    </location>
</feature>
<keyword evidence="4" id="KW-0677">Repeat</keyword>
<dbReference type="InterPro" id="IPR015943">
    <property type="entry name" value="WD40/YVTN_repeat-like_dom_sf"/>
</dbReference>
<dbReference type="InterPro" id="IPR056150">
    <property type="entry name" value="WD40_CDC20-Fz"/>
</dbReference>
<dbReference type="PANTHER" id="PTHR19918:SF8">
    <property type="entry name" value="FI02843P"/>
    <property type="match status" value="1"/>
</dbReference>
<feature type="repeat" description="WD" evidence="7">
    <location>
        <begin position="202"/>
        <end position="243"/>
    </location>
</feature>
<organism evidence="9 10">
    <name type="scientific">Nadsonia fulvescens var. elongata DSM 6958</name>
    <dbReference type="NCBI Taxonomy" id="857566"/>
    <lineage>
        <taxon>Eukaryota</taxon>
        <taxon>Fungi</taxon>
        <taxon>Dikarya</taxon>
        <taxon>Ascomycota</taxon>
        <taxon>Saccharomycotina</taxon>
        <taxon>Dipodascomycetes</taxon>
        <taxon>Dipodascales</taxon>
        <taxon>Dipodascales incertae sedis</taxon>
        <taxon>Nadsonia</taxon>
    </lineage>
</organism>
<dbReference type="EMBL" id="KV454409">
    <property type="protein sequence ID" value="ODQ65719.1"/>
    <property type="molecule type" value="Genomic_DNA"/>
</dbReference>
<keyword evidence="6" id="KW-0131">Cell cycle</keyword>
<dbReference type="GO" id="GO:0010997">
    <property type="term" value="F:anaphase-promoting complex binding"/>
    <property type="evidence" value="ECO:0007669"/>
    <property type="project" value="InterPro"/>
</dbReference>
<dbReference type="GO" id="GO:0051301">
    <property type="term" value="P:cell division"/>
    <property type="evidence" value="ECO:0007669"/>
    <property type="project" value="UniProtKB-KW"/>
</dbReference>
<proteinExistence type="inferred from homology"/>
<feature type="repeat" description="WD" evidence="7">
    <location>
        <begin position="118"/>
        <end position="159"/>
    </location>
</feature>
<dbReference type="AlphaFoldDB" id="A0A1E3PJW6"/>
<dbReference type="InterPro" id="IPR036322">
    <property type="entry name" value="WD40_repeat_dom_sf"/>
</dbReference>
<dbReference type="SUPFAM" id="SSF50978">
    <property type="entry name" value="WD40 repeat-like"/>
    <property type="match status" value="1"/>
</dbReference>
<dbReference type="GO" id="GO:0005680">
    <property type="term" value="C:anaphase-promoting complex"/>
    <property type="evidence" value="ECO:0007669"/>
    <property type="project" value="TreeGrafter"/>
</dbReference>
<keyword evidence="3" id="KW-0132">Cell division</keyword>
<feature type="domain" description="CDC20/Fizzy WD40" evidence="8">
    <location>
        <begin position="74"/>
        <end position="363"/>
    </location>
</feature>
<dbReference type="PROSITE" id="PS00678">
    <property type="entry name" value="WD_REPEATS_1"/>
    <property type="match status" value="2"/>
</dbReference>
<dbReference type="STRING" id="857566.A0A1E3PJW6"/>
<sequence>FYQNKIAKACGINLKTRILQFKPPPPKANLAAGAKAYSSLYDYEPSAWRRGYATDGGVSASCRRKICTTPIRVLDAPGMIDDFYRNLMAWSCKNVVALCLEDSVYLWNATTGKITCLIEQAPYSISSISWSEDATNLAIGMDDGIMEIWDTEVQKKVRTMRLTTNTAVGALTWNSYLLTSGSRHPSIWNHDVRIANHRVMEYRGHLAGVCGLEWKQDGTQLASGGNDNLLNIWDIRSSVAKFTKTTHKSAVKALAWCPWKPNLLASGGGCSDRQVHFWNTTTGTRLKTLDAGSQVTSLKWSIDYKEIVSTHGFPNNNIVVWNYPDLTKLVDITAHESRILHCALSPDGSTLATTAADENLKFWKLFMKNEKQKVEPMNQGGSIAKVVTIR</sequence>
<dbReference type="Proteomes" id="UP000095009">
    <property type="component" value="Unassembled WGS sequence"/>
</dbReference>
<dbReference type="Gene3D" id="2.130.10.10">
    <property type="entry name" value="YVTN repeat-like/Quinoprotein amine dehydrogenase"/>
    <property type="match status" value="1"/>
</dbReference>
<keyword evidence="10" id="KW-1185">Reference proteome</keyword>
<evidence type="ECO:0000313" key="10">
    <source>
        <dbReference type="Proteomes" id="UP000095009"/>
    </source>
</evidence>
<dbReference type="FunFam" id="2.130.10.10:FF:000098">
    <property type="entry name" value="WD repeat-containing protein slp1"/>
    <property type="match status" value="1"/>
</dbReference>
<evidence type="ECO:0000256" key="1">
    <source>
        <dbReference type="ARBA" id="ARBA00006445"/>
    </source>
</evidence>
<feature type="non-terminal residue" evidence="9">
    <location>
        <position position="1"/>
    </location>
</feature>
<dbReference type="GO" id="GO:0031145">
    <property type="term" value="P:anaphase-promoting complex-dependent catabolic process"/>
    <property type="evidence" value="ECO:0007669"/>
    <property type="project" value="TreeGrafter"/>
</dbReference>
<reference evidence="9 10" key="1">
    <citation type="journal article" date="2016" name="Proc. Natl. Acad. Sci. U.S.A.">
        <title>Comparative genomics of biotechnologically important yeasts.</title>
        <authorList>
            <person name="Riley R."/>
            <person name="Haridas S."/>
            <person name="Wolfe K.H."/>
            <person name="Lopes M.R."/>
            <person name="Hittinger C.T."/>
            <person name="Goeker M."/>
            <person name="Salamov A.A."/>
            <person name="Wisecaver J.H."/>
            <person name="Long T.M."/>
            <person name="Calvey C.H."/>
            <person name="Aerts A.L."/>
            <person name="Barry K.W."/>
            <person name="Choi C."/>
            <person name="Clum A."/>
            <person name="Coughlan A.Y."/>
            <person name="Deshpande S."/>
            <person name="Douglass A.P."/>
            <person name="Hanson S.J."/>
            <person name="Klenk H.-P."/>
            <person name="LaButti K.M."/>
            <person name="Lapidus A."/>
            <person name="Lindquist E.A."/>
            <person name="Lipzen A.M."/>
            <person name="Meier-Kolthoff J.P."/>
            <person name="Ohm R.A."/>
            <person name="Otillar R.P."/>
            <person name="Pangilinan J.L."/>
            <person name="Peng Y."/>
            <person name="Rokas A."/>
            <person name="Rosa C.A."/>
            <person name="Scheuner C."/>
            <person name="Sibirny A.A."/>
            <person name="Slot J.C."/>
            <person name="Stielow J.B."/>
            <person name="Sun H."/>
            <person name="Kurtzman C.P."/>
            <person name="Blackwell M."/>
            <person name="Grigoriev I.V."/>
            <person name="Jeffries T.W."/>
        </authorList>
    </citation>
    <scope>NUCLEOTIDE SEQUENCE [LARGE SCALE GENOMIC DNA]</scope>
    <source>
        <strain evidence="9 10">DSM 6958</strain>
    </source>
</reference>
<dbReference type="PANTHER" id="PTHR19918">
    <property type="entry name" value="CELL DIVISION CYCLE 20 CDC20 FIZZY -RELATED"/>
    <property type="match status" value="1"/>
</dbReference>
<evidence type="ECO:0000256" key="6">
    <source>
        <dbReference type="ARBA" id="ARBA00023306"/>
    </source>
</evidence>
<dbReference type="InterPro" id="IPR019775">
    <property type="entry name" value="WD40_repeat_CS"/>
</dbReference>
<evidence type="ECO:0000256" key="7">
    <source>
        <dbReference type="PROSITE-ProRule" id="PRU00221"/>
    </source>
</evidence>